<name>A0ABR2WBC4_9FUNG</name>
<feature type="compositionally biased region" description="Polar residues" evidence="17">
    <location>
        <begin position="937"/>
        <end position="950"/>
    </location>
</feature>
<dbReference type="PANTHER" id="PTHR13923">
    <property type="entry name" value="SEC31-RELATED PROTEIN"/>
    <property type="match status" value="1"/>
</dbReference>
<evidence type="ECO:0000256" key="10">
    <source>
        <dbReference type="ARBA" id="ARBA00022892"/>
    </source>
</evidence>
<feature type="compositionally biased region" description="Basic and acidic residues" evidence="17">
    <location>
        <begin position="510"/>
        <end position="528"/>
    </location>
</feature>
<dbReference type="PROSITE" id="PS00678">
    <property type="entry name" value="WD_REPEATS_1"/>
    <property type="match status" value="1"/>
</dbReference>
<keyword evidence="13" id="KW-0968">Cytoplasmic vesicle</keyword>
<feature type="domain" description="SRA1/Sec31" evidence="18">
    <location>
        <begin position="1221"/>
        <end position="1353"/>
    </location>
</feature>
<feature type="compositionally biased region" description="Low complexity" evidence="17">
    <location>
        <begin position="1024"/>
        <end position="1042"/>
    </location>
</feature>
<proteinExistence type="inferred from homology"/>
<keyword evidence="7 16" id="KW-0853">WD repeat</keyword>
<feature type="repeat" description="WD" evidence="16">
    <location>
        <begin position="120"/>
        <end position="162"/>
    </location>
</feature>
<comment type="caution">
    <text evidence="19">The sequence shown here is derived from an EMBL/GenBank/DDBJ whole genome shotgun (WGS) entry which is preliminary data.</text>
</comment>
<comment type="function">
    <text evidence="14">Component of the coat protein complex II (COPII) which promotes the formation of transport vesicles from the endoplasmic reticulum (ER). The coat has two main functions, the physical deformation of the endoplasmic reticulum membrane into vesicles and the selection of cargo molecules.</text>
</comment>
<dbReference type="InterPro" id="IPR019775">
    <property type="entry name" value="WD40_repeat_CS"/>
</dbReference>
<keyword evidence="8" id="KW-0677">Repeat</keyword>
<evidence type="ECO:0000256" key="13">
    <source>
        <dbReference type="ARBA" id="ARBA00023329"/>
    </source>
</evidence>
<keyword evidence="12" id="KW-0472">Membrane</keyword>
<dbReference type="Gene3D" id="1.25.40.1030">
    <property type="match status" value="1"/>
</dbReference>
<dbReference type="PANTHER" id="PTHR13923:SF11">
    <property type="entry name" value="SECRETORY 31, ISOFORM D"/>
    <property type="match status" value="1"/>
</dbReference>
<evidence type="ECO:0000256" key="2">
    <source>
        <dbReference type="ARBA" id="ARBA00004586"/>
    </source>
</evidence>
<evidence type="ECO:0000256" key="4">
    <source>
        <dbReference type="ARBA" id="ARBA00013507"/>
    </source>
</evidence>
<feature type="region of interest" description="Disordered" evidence="17">
    <location>
        <begin position="937"/>
        <end position="975"/>
    </location>
</feature>
<evidence type="ECO:0000256" key="3">
    <source>
        <dbReference type="ARBA" id="ARBA00009358"/>
    </source>
</evidence>
<dbReference type="PROSITE" id="PS50082">
    <property type="entry name" value="WD_REPEATS_2"/>
    <property type="match status" value="1"/>
</dbReference>
<dbReference type="InterPro" id="IPR001680">
    <property type="entry name" value="WD40_rpt"/>
</dbReference>
<keyword evidence="20" id="KW-1185">Reference proteome</keyword>
<feature type="region of interest" description="Disordered" evidence="17">
    <location>
        <begin position="1167"/>
        <end position="1253"/>
    </location>
</feature>
<evidence type="ECO:0000256" key="6">
    <source>
        <dbReference type="ARBA" id="ARBA00022448"/>
    </source>
</evidence>
<evidence type="ECO:0000313" key="19">
    <source>
        <dbReference type="EMBL" id="KAK9729369.1"/>
    </source>
</evidence>
<evidence type="ECO:0000256" key="16">
    <source>
        <dbReference type="PROSITE-ProRule" id="PRU00221"/>
    </source>
</evidence>
<evidence type="ECO:0000256" key="15">
    <source>
        <dbReference type="ARBA" id="ARBA00029433"/>
    </source>
</evidence>
<comment type="similarity">
    <text evidence="3">Belongs to the WD repeat SEC31 family.</text>
</comment>
<evidence type="ECO:0000256" key="5">
    <source>
        <dbReference type="ARBA" id="ARBA00021236"/>
    </source>
</evidence>
<dbReference type="InterPro" id="IPR040251">
    <property type="entry name" value="SEC31-like"/>
</dbReference>
<evidence type="ECO:0000256" key="17">
    <source>
        <dbReference type="SAM" id="MobiDB-lite"/>
    </source>
</evidence>
<evidence type="ECO:0000256" key="7">
    <source>
        <dbReference type="ARBA" id="ARBA00022574"/>
    </source>
</evidence>
<dbReference type="Proteomes" id="UP001479436">
    <property type="component" value="Unassembled WGS sequence"/>
</dbReference>
<evidence type="ECO:0000256" key="11">
    <source>
        <dbReference type="ARBA" id="ARBA00022927"/>
    </source>
</evidence>
<dbReference type="InterPro" id="IPR009917">
    <property type="entry name" value="SRA1/Sec31"/>
</dbReference>
<organism evidence="19 20">
    <name type="scientific">Basidiobolus ranarum</name>
    <dbReference type="NCBI Taxonomy" id="34480"/>
    <lineage>
        <taxon>Eukaryota</taxon>
        <taxon>Fungi</taxon>
        <taxon>Fungi incertae sedis</taxon>
        <taxon>Zoopagomycota</taxon>
        <taxon>Entomophthoromycotina</taxon>
        <taxon>Basidiobolomycetes</taxon>
        <taxon>Basidiobolales</taxon>
        <taxon>Basidiobolaceae</taxon>
        <taxon>Basidiobolus</taxon>
    </lineage>
</organism>
<dbReference type="InterPro" id="IPR015943">
    <property type="entry name" value="WD40/YVTN_repeat-like_dom_sf"/>
</dbReference>
<dbReference type="Pfam" id="PF00400">
    <property type="entry name" value="WD40"/>
    <property type="match status" value="2"/>
</dbReference>
<evidence type="ECO:0000313" key="20">
    <source>
        <dbReference type="Proteomes" id="UP001479436"/>
    </source>
</evidence>
<dbReference type="SUPFAM" id="SSF50978">
    <property type="entry name" value="WD40 repeat-like"/>
    <property type="match status" value="1"/>
</dbReference>
<feature type="region of interest" description="Disordered" evidence="17">
    <location>
        <begin position="1024"/>
        <end position="1142"/>
    </location>
</feature>
<dbReference type="InterPro" id="IPR036322">
    <property type="entry name" value="WD40_repeat_dom_sf"/>
</dbReference>
<keyword evidence="10" id="KW-0931">ER-Golgi transport</keyword>
<sequence>MKFKEIKRTSTLAWSPHQNQTYIATGTVAGALDASFSNTTELEIFKLDLNDKSPTVDEWKPEVAISSEARFNRLAWGGINEDKPHGILAGGLESGELVLWNAGDLIEGPKDPEKALLLRNSNHSGSVSGLEFNPFQSNLLASAAGNGEIFIWDLSNPTTPYSPGPRSQRLDDITCLSWNNQVQHILATSSTTGYTVVWDLKNRREVMHLAYPGTSMPNMGGFGGGRRGITAVAWNPDNATQLVTASEDDSNPIIMMWDLRNAHAPEKILSGHTKGILSLSWCRMDSDLLLSSGKDCRTLCWNPRVGEVVGELPQSSNWTFDVQWCPRNPNLLSTASFDGQINIFSLQSAASEATSLNTALETQQSDDPFAAQSTPAPVSPSFTLKQAPKWLRPPVGATFAFGGKLVMFRNGQAAQSTTTQTVTIATAITEPEIVKRSKELESALESETVQEFCDKRSQTKNHVEQENWKILRILFESDARDQLVKHLGFEKTELISEVAEKLGKLNVSANKDDTEPTETTEKPEEKASGSENDEAGDAQAEPAITDDGKESISELFSFSGDDDNVARNDFFKNQTEPQSADTNASDSTKKKVIPRSPFKINPQENTDIDQLITRAITLGDFESAVNICLDKDRLSDALILAVCGGPELLSRTQEAYFVRMSKTTPYIRVLQSVITGDLTDVVENADLSEWNEILVILCTYSRAEEFPGLCERLGQRIEAEWHRVSKDEDSNEKSGELRQQAILCYLAAGNIERVVDIWITQYKETESTAIKALASSEDSESIGSEYSCHATLLQDFIEKISVFRKAVEKVESLTNNSEGDANDTQNHVSNTQNLSPLYEKYLEYAELMISQGELATAVRYLNRTPSNVIDKGDGLNEFYTILRERLYHSGVDVTDMTAPQFPFEPVFIGGEGEYPQYTETQPVEPEPVQAPVASNTTTATNVPSANTTVPAPQIPQGDSGFQPPQQPHQQMYNQNAPYGNQFNYQPQAQAQTYQPAYATQPVQNTMNNSMPYDNYNNSAGYNPGAYGGYQQQPVQQPYVPGYNAPPTFNSAYPTQPPPTTRGASPSVPPSQQRNIPAWNDPPLETLTTAKRNQTPKVNPITSPFPNAAPNATSPGQPAFSPPMGGRTLPPPPSQPGTGYANQTSEPQAQQFINNNQSRNQQQPMYGATQYNTNIPNPGPGYGSAYNGMNNAQGRPYRPASLPNNDEPVAPNVRAAPQQSMPAASYNPPQNNVAPAPQAPPQPKYPPGDRSKIPAAHKPIFTMLNSELQRIKQSSPPNQKKKVDDVEKRLGNLFDALNYEKLNSDVIDQMLALTQALEMRDFNTAHKIHVDLVTKSDTLVPWMVGVKRLIEMVRESCGM</sequence>
<evidence type="ECO:0000259" key="18">
    <source>
        <dbReference type="Pfam" id="PF07304"/>
    </source>
</evidence>
<protein>
    <recommendedName>
        <fullName evidence="5">Protein transport protein SEC31</fullName>
    </recommendedName>
    <alternativeName>
        <fullName evidence="4">Protein transport protein sec31</fullName>
    </alternativeName>
</protein>
<evidence type="ECO:0000256" key="1">
    <source>
        <dbReference type="ARBA" id="ARBA00004156"/>
    </source>
</evidence>
<dbReference type="Gene3D" id="1.20.940.10">
    <property type="entry name" value="Functional domain of the splicing factor Prp18"/>
    <property type="match status" value="1"/>
</dbReference>
<feature type="compositionally biased region" description="Pro residues" evidence="17">
    <location>
        <begin position="1236"/>
        <end position="1245"/>
    </location>
</feature>
<accession>A0ABR2WBC4</accession>
<feature type="compositionally biased region" description="Polar residues" evidence="17">
    <location>
        <begin position="571"/>
        <end position="586"/>
    </location>
</feature>
<feature type="region of interest" description="Disordered" evidence="17">
    <location>
        <begin position="566"/>
        <end position="602"/>
    </location>
</feature>
<gene>
    <name evidence="19" type="primary">SEC31_1</name>
    <name evidence="19" type="ORF">K7432_000334</name>
</gene>
<dbReference type="EMBL" id="JASJQH010006881">
    <property type="protein sequence ID" value="KAK9729369.1"/>
    <property type="molecule type" value="Genomic_DNA"/>
</dbReference>
<feature type="compositionally biased region" description="Polar residues" evidence="17">
    <location>
        <begin position="1085"/>
        <end position="1115"/>
    </location>
</feature>
<dbReference type="PROSITE" id="PS50294">
    <property type="entry name" value="WD_REPEATS_REGION"/>
    <property type="match status" value="1"/>
</dbReference>
<keyword evidence="6" id="KW-0813">Transport</keyword>
<keyword evidence="11" id="KW-0653">Protein transport</keyword>
<evidence type="ECO:0000256" key="8">
    <source>
        <dbReference type="ARBA" id="ARBA00022737"/>
    </source>
</evidence>
<feature type="compositionally biased region" description="Low complexity" evidence="17">
    <location>
        <begin position="1226"/>
        <end position="1235"/>
    </location>
</feature>
<evidence type="ECO:0000256" key="12">
    <source>
        <dbReference type="ARBA" id="ARBA00023136"/>
    </source>
</evidence>
<comment type="subcellular location">
    <subcellularLocation>
        <location evidence="1">Cytoplasmic vesicle membrane</location>
    </subcellularLocation>
    <subcellularLocation>
        <location evidence="15">Endomembrane system</location>
        <topology evidence="15">Peripheral membrane protein</topology>
        <orientation evidence="15">Cytoplasmic side</orientation>
    </subcellularLocation>
    <subcellularLocation>
        <location evidence="2">Endoplasmic reticulum membrane</location>
    </subcellularLocation>
</comment>
<reference evidence="19 20" key="1">
    <citation type="submission" date="2023-04" db="EMBL/GenBank/DDBJ databases">
        <title>Genome of Basidiobolus ranarum AG-B5.</title>
        <authorList>
            <person name="Stajich J.E."/>
            <person name="Carter-House D."/>
            <person name="Gryganskyi A."/>
        </authorList>
    </citation>
    <scope>NUCLEOTIDE SEQUENCE [LARGE SCALE GENOMIC DNA]</scope>
    <source>
        <strain evidence="19 20">AG-B5</strain>
    </source>
</reference>
<dbReference type="Pfam" id="PF07304">
    <property type="entry name" value="SRA1"/>
    <property type="match status" value="1"/>
</dbReference>
<keyword evidence="9" id="KW-0256">Endoplasmic reticulum</keyword>
<dbReference type="SMART" id="SM00320">
    <property type="entry name" value="WD40"/>
    <property type="match status" value="5"/>
</dbReference>
<evidence type="ECO:0000256" key="9">
    <source>
        <dbReference type="ARBA" id="ARBA00022824"/>
    </source>
</evidence>
<feature type="region of interest" description="Disordered" evidence="17">
    <location>
        <begin position="506"/>
        <end position="547"/>
    </location>
</feature>
<dbReference type="Gene3D" id="2.130.10.10">
    <property type="entry name" value="YVTN repeat-like/Quinoprotein amine dehydrogenase"/>
    <property type="match status" value="1"/>
</dbReference>
<evidence type="ECO:0000256" key="14">
    <source>
        <dbReference type="ARBA" id="ARBA00025471"/>
    </source>
</evidence>